<dbReference type="EMBL" id="LGTL01000027">
    <property type="protein sequence ID" value="KPA74955.1"/>
    <property type="molecule type" value="Genomic_DNA"/>
</dbReference>
<comment type="caution">
    <text evidence="1">The sequence shown here is derived from an EMBL/GenBank/DDBJ whole genome shotgun (WGS) entry which is preliminary data.</text>
</comment>
<dbReference type="OMA" id="KFQPCVA"/>
<dbReference type="PANTHER" id="PTHR11743:SF70">
    <property type="entry name" value="GH26960P-RELATED"/>
    <property type="match status" value="1"/>
</dbReference>
<evidence type="ECO:0000313" key="2">
    <source>
        <dbReference type="Proteomes" id="UP000037923"/>
    </source>
</evidence>
<dbReference type="GO" id="GO:0008308">
    <property type="term" value="F:voltage-gated monoatomic anion channel activity"/>
    <property type="evidence" value="ECO:0007669"/>
    <property type="project" value="InterPro"/>
</dbReference>
<accession>A0A0N0VD85</accession>
<sequence>MATLYKDYSKDTKDLLTKNFSAAGDWKIENKAKATKGNYAVGTASNARGDVTVDVEGLTADGACYGKLSLTPKELHDIKASLRAENYRGNKVEAILTKKGASLKDFSFEVNHETLQPLANGRLRVNDKVTDKAVELGLSIAAVDGVQLGCGATYNFKAQTCNWSAACRAAANKSTTVTLQTEALRNVEARVLTTAALHPRFQPRVAANVSYDVSSKVWDGALGAEWGCSVIAGNTSKARVNRKLEWMVSYVAALQGGWTLTLSLDKQMKAGVSLVRN</sequence>
<dbReference type="VEuPathDB" id="TriTrypDB:LpyrH10_27_0810"/>
<dbReference type="RefSeq" id="XP_015653391.1">
    <property type="nucleotide sequence ID" value="XM_015808106.1"/>
</dbReference>
<dbReference type="RefSeq" id="XP_015653394.1">
    <property type="nucleotide sequence ID" value="XM_015808109.1"/>
</dbReference>
<dbReference type="Gene3D" id="2.40.160.10">
    <property type="entry name" value="Porin"/>
    <property type="match status" value="1"/>
</dbReference>
<organism evidence="1 2">
    <name type="scientific">Leptomonas pyrrhocoris</name>
    <name type="common">Firebug parasite</name>
    <dbReference type="NCBI Taxonomy" id="157538"/>
    <lineage>
        <taxon>Eukaryota</taxon>
        <taxon>Discoba</taxon>
        <taxon>Euglenozoa</taxon>
        <taxon>Kinetoplastea</taxon>
        <taxon>Metakinetoplastina</taxon>
        <taxon>Trypanosomatida</taxon>
        <taxon>Trypanosomatidae</taxon>
        <taxon>Leishmaniinae</taxon>
        <taxon>Leptomonas</taxon>
    </lineage>
</organism>
<protein>
    <submittedName>
        <fullName evidence="1">Putative mitochondrial voltage-dependent anion-selective channel</fullName>
    </submittedName>
</protein>
<gene>
    <name evidence="1" type="ORF">ABB37_08926</name>
</gene>
<dbReference type="InterPro" id="IPR023614">
    <property type="entry name" value="Porin_dom_sf"/>
</dbReference>
<reference evidence="1 2" key="1">
    <citation type="submission" date="2015-07" db="EMBL/GenBank/DDBJ databases">
        <title>High-quality genome of monoxenous trypanosomatid Leptomonas pyrrhocoris.</title>
        <authorList>
            <person name="Flegontov P."/>
            <person name="Butenko A."/>
            <person name="Firsov S."/>
            <person name="Vlcek C."/>
            <person name="Logacheva M.D."/>
            <person name="Field M."/>
            <person name="Filatov D."/>
            <person name="Flegontova O."/>
            <person name="Gerasimov E."/>
            <person name="Jackson A.P."/>
            <person name="Kelly S."/>
            <person name="Opperdoes F."/>
            <person name="O'Reilly A."/>
            <person name="Votypka J."/>
            <person name="Yurchenko V."/>
            <person name="Lukes J."/>
        </authorList>
    </citation>
    <scope>NUCLEOTIDE SEQUENCE [LARGE SCALE GENOMIC DNA]</scope>
    <source>
        <strain evidence="1">H10</strain>
    </source>
</reference>
<dbReference type="Proteomes" id="UP000037923">
    <property type="component" value="Unassembled WGS sequence"/>
</dbReference>
<proteinExistence type="predicted"/>
<dbReference type="InterPro" id="IPR001925">
    <property type="entry name" value="Porin_Euk"/>
</dbReference>
<name>A0A0N0VD85_LEPPY</name>
<dbReference type="GeneID" id="26909209"/>
<dbReference type="EMBL" id="LGTL01000027">
    <property type="protein sequence ID" value="KPA74954.1"/>
    <property type="molecule type" value="Genomic_DNA"/>
</dbReference>
<dbReference type="EMBL" id="LGTL01000027">
    <property type="protein sequence ID" value="KPA74951.1"/>
    <property type="molecule type" value="Genomic_DNA"/>
</dbReference>
<evidence type="ECO:0000313" key="1">
    <source>
        <dbReference type="EMBL" id="KPA74952.1"/>
    </source>
</evidence>
<dbReference type="PANTHER" id="PTHR11743">
    <property type="entry name" value="VOLTAGE-DEPENDENT ANION-SELECTIVE CHANNEL"/>
    <property type="match status" value="1"/>
</dbReference>
<dbReference type="EMBL" id="LGTL01000027">
    <property type="protein sequence ID" value="KPA74953.1"/>
    <property type="molecule type" value="Genomic_DNA"/>
</dbReference>
<dbReference type="RefSeq" id="XP_015653393.1">
    <property type="nucleotide sequence ID" value="XM_015808108.1"/>
</dbReference>
<dbReference type="EMBL" id="LGTL01000027">
    <property type="protein sequence ID" value="KPA74952.1"/>
    <property type="molecule type" value="Genomic_DNA"/>
</dbReference>
<dbReference type="AlphaFoldDB" id="A0A0N0VD85"/>
<dbReference type="GO" id="GO:0005741">
    <property type="term" value="C:mitochondrial outer membrane"/>
    <property type="evidence" value="ECO:0007669"/>
    <property type="project" value="InterPro"/>
</dbReference>
<keyword evidence="2" id="KW-1185">Reference proteome</keyword>
<dbReference type="RefSeq" id="XP_015653390.1">
    <property type="nucleotide sequence ID" value="XM_015808105.1"/>
</dbReference>
<dbReference type="RefSeq" id="XP_015653392.1">
    <property type="nucleotide sequence ID" value="XM_015808107.1"/>
</dbReference>
<dbReference type="OrthoDB" id="270618at2759"/>